<evidence type="ECO:0000256" key="11">
    <source>
        <dbReference type="ARBA" id="ARBA00023316"/>
    </source>
</evidence>
<dbReference type="InterPro" id="IPR050434">
    <property type="entry name" value="Glycosyl_hydrlase_28"/>
</dbReference>
<keyword evidence="4" id="KW-0964">Secreted</keyword>
<evidence type="ECO:0000256" key="8">
    <source>
        <dbReference type="ARBA" id="ARBA00023145"/>
    </source>
</evidence>
<feature type="region of interest" description="Disordered" evidence="16">
    <location>
        <begin position="21"/>
        <end position="58"/>
    </location>
</feature>
<dbReference type="GO" id="GO:0005576">
    <property type="term" value="C:extracellular region"/>
    <property type="evidence" value="ECO:0007669"/>
    <property type="project" value="UniProtKB-SubCell"/>
</dbReference>
<keyword evidence="9" id="KW-1015">Disulfide bond</keyword>
<dbReference type="PANTHER" id="PTHR31884:SF1">
    <property type="entry name" value="POLYGALACTURONASE"/>
    <property type="match status" value="1"/>
</dbReference>
<evidence type="ECO:0000256" key="3">
    <source>
        <dbReference type="ARBA" id="ARBA00012736"/>
    </source>
</evidence>
<accession>A0A8J5NNI0</accession>
<evidence type="ECO:0000256" key="1">
    <source>
        <dbReference type="ARBA" id="ARBA00004613"/>
    </source>
</evidence>
<keyword evidence="10 15" id="KW-0326">Glycosidase</keyword>
<comment type="caution">
    <text evidence="18">The sequence shown here is derived from an EMBL/GenBank/DDBJ whole genome shotgun (WGS) entry which is preliminary data.</text>
</comment>
<evidence type="ECO:0000256" key="16">
    <source>
        <dbReference type="SAM" id="MobiDB-lite"/>
    </source>
</evidence>
<evidence type="ECO:0000313" key="18">
    <source>
        <dbReference type="EMBL" id="KAG7408115.1"/>
    </source>
</evidence>
<sequence length="389" mass="41006">MRFSLLLLGGFIASAFAGHSHSSSKSHHPRPLPKSDPESDHKSDSSSDSHPASGGCNFTTADTAMQHKSSCSTIVLNNVKVPAGKTLDLTKLKDGTTVIFKGVMTFGYAEWLGPLITISGNGLTIEGDAGHCINGQGRRYWDGKGGNGGKKKPKLLALHNVHDSIVQNLNIKDTPVQAVSINTVTNLLVKDVHIDSSLGDKLGGHNTDGFNVGKVDGLVIDGAVVENQDDCVAINSGKNITFTNGHCSGGHGVSIGSVGNKSSNVVENVLISKTMIENSENAIRIKTIAGATGFVTDVTYEDITLRDIDKYGMVFRQDYLNGGPTQQPTKGVPMTGIRIKNVTGTVKPAGKNIFILCANCKDWTFTNIDITGGQSKEKCVGVPAGAFCA</sequence>
<proteinExistence type="inferred from homology"/>
<dbReference type="GO" id="GO:0045490">
    <property type="term" value="P:pectin catabolic process"/>
    <property type="evidence" value="ECO:0007669"/>
    <property type="project" value="TreeGrafter"/>
</dbReference>
<evidence type="ECO:0000256" key="13">
    <source>
        <dbReference type="ARBA" id="ARBA00083621"/>
    </source>
</evidence>
<evidence type="ECO:0000256" key="9">
    <source>
        <dbReference type="ARBA" id="ARBA00023157"/>
    </source>
</evidence>
<keyword evidence="6" id="KW-0677">Repeat</keyword>
<feature type="chain" id="PRO_5035306318" description="endo-polygalacturonase" evidence="17">
    <location>
        <begin position="18"/>
        <end position="389"/>
    </location>
</feature>
<dbReference type="SUPFAM" id="SSF51126">
    <property type="entry name" value="Pectin lyase-like"/>
    <property type="match status" value="1"/>
</dbReference>
<evidence type="ECO:0000313" key="19">
    <source>
        <dbReference type="Proteomes" id="UP000693942"/>
    </source>
</evidence>
<keyword evidence="11" id="KW-0961">Cell wall biogenesis/degradation</keyword>
<dbReference type="PROSITE" id="PS00502">
    <property type="entry name" value="POLYGALACTURONASE"/>
    <property type="match status" value="1"/>
</dbReference>
<feature type="compositionally biased region" description="Basic and acidic residues" evidence="16">
    <location>
        <begin position="33"/>
        <end position="47"/>
    </location>
</feature>
<evidence type="ECO:0000256" key="15">
    <source>
        <dbReference type="RuleBase" id="RU361169"/>
    </source>
</evidence>
<evidence type="ECO:0000256" key="5">
    <source>
        <dbReference type="ARBA" id="ARBA00022729"/>
    </source>
</evidence>
<dbReference type="Gene3D" id="2.160.20.10">
    <property type="entry name" value="Single-stranded right-handed beta-helix, Pectin lyase-like"/>
    <property type="match status" value="1"/>
</dbReference>
<keyword evidence="7 15" id="KW-0378">Hydrolase</keyword>
<dbReference type="Proteomes" id="UP000693942">
    <property type="component" value="Unassembled WGS sequence"/>
</dbReference>
<organism evidence="18 19">
    <name type="scientific">Fusarium oxysporum f. sp. raphani</name>
    <dbReference type="NCBI Taxonomy" id="96318"/>
    <lineage>
        <taxon>Eukaryota</taxon>
        <taxon>Fungi</taxon>
        <taxon>Dikarya</taxon>
        <taxon>Ascomycota</taxon>
        <taxon>Pezizomycotina</taxon>
        <taxon>Sordariomycetes</taxon>
        <taxon>Hypocreomycetidae</taxon>
        <taxon>Hypocreales</taxon>
        <taxon>Nectriaceae</taxon>
        <taxon>Fusarium</taxon>
        <taxon>Fusarium oxysporum species complex</taxon>
    </lineage>
</organism>
<evidence type="ECO:0000256" key="14">
    <source>
        <dbReference type="PROSITE-ProRule" id="PRU10052"/>
    </source>
</evidence>
<keyword evidence="5 17" id="KW-0732">Signal</keyword>
<dbReference type="InterPro" id="IPR006626">
    <property type="entry name" value="PbH1"/>
</dbReference>
<dbReference type="AlphaFoldDB" id="A0A8J5NNI0"/>
<comment type="subcellular location">
    <subcellularLocation>
        <location evidence="1">Secreted</location>
    </subcellularLocation>
</comment>
<dbReference type="SMART" id="SM00710">
    <property type="entry name" value="PbH1"/>
    <property type="match status" value="7"/>
</dbReference>
<dbReference type="InterPro" id="IPR011050">
    <property type="entry name" value="Pectin_lyase_fold/virulence"/>
</dbReference>
<dbReference type="EMBL" id="JAELUR010000029">
    <property type="protein sequence ID" value="KAG7408115.1"/>
    <property type="molecule type" value="Genomic_DNA"/>
</dbReference>
<comment type="catalytic activity">
    <reaction evidence="12">
        <text>(1,4-alpha-D-galacturonosyl)n+m + H2O = (1,4-alpha-D-galacturonosyl)n + (1,4-alpha-D-galacturonosyl)m.</text>
        <dbReference type="EC" id="3.2.1.15"/>
    </reaction>
</comment>
<reference evidence="18" key="1">
    <citation type="submission" date="2021-04" db="EMBL/GenBank/DDBJ databases">
        <title>First draft genome resource for Brassicaceae pathogens Fusarium oxysporum f. sp. raphani and Fusarium oxysporum f. sp. rapae.</title>
        <authorList>
            <person name="Asai S."/>
        </authorList>
    </citation>
    <scope>NUCLEOTIDE SEQUENCE</scope>
    <source>
        <strain evidence="18">Tf1262</strain>
    </source>
</reference>
<evidence type="ECO:0000256" key="12">
    <source>
        <dbReference type="ARBA" id="ARBA00034074"/>
    </source>
</evidence>
<dbReference type="FunFam" id="2.160.20.10:FF:000002">
    <property type="entry name" value="Endopolygalacturonase D"/>
    <property type="match status" value="1"/>
</dbReference>
<comment type="similarity">
    <text evidence="2 15">Belongs to the glycosyl hydrolase 28 family.</text>
</comment>
<evidence type="ECO:0000256" key="17">
    <source>
        <dbReference type="SAM" id="SignalP"/>
    </source>
</evidence>
<dbReference type="GO" id="GO:0004650">
    <property type="term" value="F:polygalacturonase activity"/>
    <property type="evidence" value="ECO:0007669"/>
    <property type="project" value="UniProtKB-EC"/>
</dbReference>
<feature type="signal peptide" evidence="17">
    <location>
        <begin position="1"/>
        <end position="17"/>
    </location>
</feature>
<dbReference type="InterPro" id="IPR012334">
    <property type="entry name" value="Pectin_lyas_fold"/>
</dbReference>
<evidence type="ECO:0000256" key="7">
    <source>
        <dbReference type="ARBA" id="ARBA00022801"/>
    </source>
</evidence>
<dbReference type="GO" id="GO:0071555">
    <property type="term" value="P:cell wall organization"/>
    <property type="evidence" value="ECO:0007669"/>
    <property type="project" value="UniProtKB-KW"/>
</dbReference>
<protein>
    <recommendedName>
        <fullName evidence="3">endo-polygalacturonase</fullName>
        <ecNumber evidence="3">3.2.1.15</ecNumber>
    </recommendedName>
    <alternativeName>
        <fullName evidence="13">Pectinase</fullName>
    </alternativeName>
</protein>
<keyword evidence="8" id="KW-0865">Zymogen</keyword>
<dbReference type="Pfam" id="PF00295">
    <property type="entry name" value="Glyco_hydro_28"/>
    <property type="match status" value="1"/>
</dbReference>
<evidence type="ECO:0000256" key="6">
    <source>
        <dbReference type="ARBA" id="ARBA00022737"/>
    </source>
</evidence>
<evidence type="ECO:0000256" key="4">
    <source>
        <dbReference type="ARBA" id="ARBA00022525"/>
    </source>
</evidence>
<feature type="active site" evidence="14">
    <location>
        <position position="251"/>
    </location>
</feature>
<name>A0A8J5NNI0_FUSOX</name>
<evidence type="ECO:0000256" key="2">
    <source>
        <dbReference type="ARBA" id="ARBA00008834"/>
    </source>
</evidence>
<dbReference type="PANTHER" id="PTHR31884">
    <property type="entry name" value="POLYGALACTURONASE"/>
    <property type="match status" value="1"/>
</dbReference>
<dbReference type="EC" id="3.2.1.15" evidence="3"/>
<dbReference type="InterPro" id="IPR000743">
    <property type="entry name" value="Glyco_hydro_28"/>
</dbReference>
<feature type="compositionally biased region" description="Basic residues" evidence="16">
    <location>
        <begin position="22"/>
        <end position="31"/>
    </location>
</feature>
<gene>
    <name evidence="18" type="primary">PGN1-1</name>
    <name evidence="18" type="ORF">Forpi1262_v017975</name>
</gene>
<evidence type="ECO:0000256" key="10">
    <source>
        <dbReference type="ARBA" id="ARBA00023295"/>
    </source>
</evidence>